<comment type="function">
    <text evidence="8">Part of a membrane-bound complex that couples electron transfer with translocation of ions across the membrane.</text>
</comment>
<dbReference type="HAMAP" id="MF_00461">
    <property type="entry name" value="RsxC_RnfC"/>
    <property type="match status" value="1"/>
</dbReference>
<dbReference type="InterPro" id="IPR019554">
    <property type="entry name" value="Soluble_ligand-bd"/>
</dbReference>
<dbReference type="Proteomes" id="UP001225378">
    <property type="component" value="Chromosome"/>
</dbReference>
<feature type="binding site" evidence="8">
    <location>
        <position position="416"/>
    </location>
    <ligand>
        <name>[4Fe-4S] cluster</name>
        <dbReference type="ChEBI" id="CHEBI:49883"/>
        <label>2</label>
    </ligand>
</feature>
<evidence type="ECO:0000256" key="8">
    <source>
        <dbReference type="HAMAP-Rule" id="MF_00461"/>
    </source>
</evidence>
<keyword evidence="6 8" id="KW-0408">Iron</keyword>
<dbReference type="PROSITE" id="PS51379">
    <property type="entry name" value="4FE4S_FER_2"/>
    <property type="match status" value="2"/>
</dbReference>
<feature type="binding site" evidence="8">
    <location>
        <position position="376"/>
    </location>
    <ligand>
        <name>[4Fe-4S] cluster</name>
        <dbReference type="ChEBI" id="CHEBI:49883"/>
        <label>1</label>
    </ligand>
</feature>
<protein>
    <recommendedName>
        <fullName evidence="8">Ion-translocating oxidoreductase complex subunit C</fullName>
        <ecNumber evidence="8">7.-.-.-</ecNumber>
    </recommendedName>
    <alternativeName>
        <fullName evidence="8">Rnf electron transport complex subunit C</fullName>
    </alternativeName>
</protein>
<dbReference type="InterPro" id="IPR026902">
    <property type="entry name" value="RnfC_N"/>
</dbReference>
<dbReference type="SUPFAM" id="SSF46548">
    <property type="entry name" value="alpha-helical ferredoxin"/>
    <property type="match status" value="1"/>
</dbReference>
<dbReference type="GO" id="GO:0005886">
    <property type="term" value="C:plasma membrane"/>
    <property type="evidence" value="ECO:0007669"/>
    <property type="project" value="UniProtKB-SubCell"/>
</dbReference>
<feature type="binding site" evidence="8">
    <location>
        <position position="379"/>
    </location>
    <ligand>
        <name>[4Fe-4S] cluster</name>
        <dbReference type="ChEBI" id="CHEBI:49883"/>
        <label>1</label>
    </ligand>
</feature>
<dbReference type="Pfam" id="PF01512">
    <property type="entry name" value="Complex1_51K"/>
    <property type="match status" value="1"/>
</dbReference>
<dbReference type="Pfam" id="PF10531">
    <property type="entry name" value="SLBB"/>
    <property type="match status" value="1"/>
</dbReference>
<dbReference type="EC" id="7.-.-.-" evidence="8"/>
<dbReference type="RefSeq" id="WP_349431759.1">
    <property type="nucleotide sequence ID" value="NZ_CP157743.1"/>
</dbReference>
<comment type="subunit">
    <text evidence="8">The complex is composed of six subunits: RnfA, RnfB, RnfC, RnfD, RnfE and RnfG.</text>
</comment>
<keyword evidence="11" id="KW-1185">Reference proteome</keyword>
<keyword evidence="1 8" id="KW-0813">Transport</keyword>
<keyword evidence="4 8" id="KW-0677">Repeat</keyword>
<dbReference type="GO" id="GO:0022900">
    <property type="term" value="P:electron transport chain"/>
    <property type="evidence" value="ECO:0007669"/>
    <property type="project" value="UniProtKB-UniRule"/>
</dbReference>
<evidence type="ECO:0000256" key="2">
    <source>
        <dbReference type="ARBA" id="ARBA00022485"/>
    </source>
</evidence>
<dbReference type="GO" id="GO:0046872">
    <property type="term" value="F:metal ion binding"/>
    <property type="evidence" value="ECO:0007669"/>
    <property type="project" value="UniProtKB-KW"/>
</dbReference>
<dbReference type="InterPro" id="IPR011538">
    <property type="entry name" value="Nuo51_FMN-bd"/>
</dbReference>
<feature type="domain" description="4Fe-4S ferredoxin-type" evidence="9">
    <location>
        <begin position="404"/>
        <end position="433"/>
    </location>
</feature>
<dbReference type="InterPro" id="IPR037225">
    <property type="entry name" value="Nuo51_FMN-bd_sf"/>
</dbReference>
<dbReference type="InterPro" id="IPR017900">
    <property type="entry name" value="4Fe4S_Fe_S_CS"/>
</dbReference>
<keyword evidence="8" id="KW-0472">Membrane</keyword>
<evidence type="ECO:0000256" key="6">
    <source>
        <dbReference type="ARBA" id="ARBA00023004"/>
    </source>
</evidence>
<dbReference type="Gene3D" id="3.30.70.20">
    <property type="match status" value="1"/>
</dbReference>
<dbReference type="SUPFAM" id="SSF142019">
    <property type="entry name" value="Nqo1 FMN-binding domain-like"/>
    <property type="match status" value="1"/>
</dbReference>
<sequence>MGLLKLFGKKTFPHGIHPPEYKEETSRKKTIRLPFSSEIVLPLSQHIGASAIPVVRKGQYVERGELVAEAAENGLSVPIHASVSGTVKDIDLMPSAKGPKTLSIIIETAPSSPQIPIHGAAQDYTRMDRKQIIAAVKETGLVGLGGAGFPSYAKMMIPKDRDIHTVVINGCECEPFLTTDHRIMLEKINDMITGIRIVMKAVSAPKAIIGIENNKLDVLDAIKPHLPTDGRISIEAVETKYPQGAEKMLVKSLLGLEIPSRGLPSEIGLVVFNVATMAELGVLLPNRQGLIERIITVTGDDLKKPGNYIVPIGTPLSHILDYAGFTGEEAELILGGPMMGLPAASLDTPVTKGTGAVLVLDKRATKRDDIQPCIKCSLCLQACPINLNPSELGQLAAKRRYDIMEEKYHLNDCFECGCCSYVCPSNIPLVQYFRIAKVMNRERHIQNG</sequence>
<dbReference type="AlphaFoldDB" id="A0AAU7NV31"/>
<keyword evidence="7 8" id="KW-0411">Iron-sulfur</keyword>
<keyword evidence="5 8" id="KW-0249">Electron transport</keyword>
<dbReference type="NCBIfam" id="TIGR01945">
    <property type="entry name" value="rnfC"/>
    <property type="match status" value="1"/>
</dbReference>
<evidence type="ECO:0000256" key="3">
    <source>
        <dbReference type="ARBA" id="ARBA00022723"/>
    </source>
</evidence>
<dbReference type="PANTHER" id="PTHR43034">
    <property type="entry name" value="ION-TRANSLOCATING OXIDOREDUCTASE COMPLEX SUBUNIT C"/>
    <property type="match status" value="1"/>
</dbReference>
<gene>
    <name evidence="10" type="primary">rsxC</name>
    <name evidence="8" type="synonym">rnfC</name>
    <name evidence="10" type="ORF">Q9L42_001200</name>
</gene>
<dbReference type="GO" id="GO:0051539">
    <property type="term" value="F:4 iron, 4 sulfur cluster binding"/>
    <property type="evidence" value="ECO:0007669"/>
    <property type="project" value="UniProtKB-KW"/>
</dbReference>
<reference evidence="10 11" key="1">
    <citation type="journal article" date="2024" name="Microbiology">
        <title>Methylomarinum rosea sp. nov., a novel halophilic methanotrophic bacterium from the hypersaline Lake Elton.</title>
        <authorList>
            <person name="Suleimanov R.Z."/>
            <person name="Oshkin I.Y."/>
            <person name="Danilova O.V."/>
            <person name="Suzina N.E."/>
            <person name="Dedysh S.N."/>
        </authorList>
    </citation>
    <scope>NUCLEOTIDE SEQUENCE [LARGE SCALE GENOMIC DNA]</scope>
    <source>
        <strain evidence="10 11">Ch1-1</strain>
    </source>
</reference>
<comment type="similarity">
    <text evidence="8">Belongs to the 4Fe4S bacterial-type ferredoxin family. RnfC subfamily.</text>
</comment>
<dbReference type="NCBIfam" id="NF003454">
    <property type="entry name" value="PRK05035.1"/>
    <property type="match status" value="1"/>
</dbReference>
<evidence type="ECO:0000313" key="11">
    <source>
        <dbReference type="Proteomes" id="UP001225378"/>
    </source>
</evidence>
<comment type="cofactor">
    <cofactor evidence="8">
        <name>[4Fe-4S] cluster</name>
        <dbReference type="ChEBI" id="CHEBI:49883"/>
    </cofactor>
    <text evidence="8">Binds 2 [4Fe-4S] clusters per subunit.</text>
</comment>
<keyword evidence="8" id="KW-1003">Cell membrane</keyword>
<dbReference type="GO" id="GO:0009055">
    <property type="term" value="F:electron transfer activity"/>
    <property type="evidence" value="ECO:0007669"/>
    <property type="project" value="InterPro"/>
</dbReference>
<proteinExistence type="inferred from homology"/>
<feature type="binding site" evidence="8">
    <location>
        <position position="419"/>
    </location>
    <ligand>
        <name>[4Fe-4S] cluster</name>
        <dbReference type="ChEBI" id="CHEBI:49883"/>
        <label>2</label>
    </ligand>
</feature>
<keyword evidence="3 8" id="KW-0479">Metal-binding</keyword>
<keyword evidence="8" id="KW-0997">Cell inner membrane</keyword>
<evidence type="ECO:0000256" key="5">
    <source>
        <dbReference type="ARBA" id="ARBA00022982"/>
    </source>
</evidence>
<evidence type="ECO:0000256" key="1">
    <source>
        <dbReference type="ARBA" id="ARBA00022448"/>
    </source>
</evidence>
<feature type="binding site" evidence="8">
    <location>
        <position position="373"/>
    </location>
    <ligand>
        <name>[4Fe-4S] cluster</name>
        <dbReference type="ChEBI" id="CHEBI:49883"/>
        <label>1</label>
    </ligand>
</feature>
<dbReference type="PROSITE" id="PS00198">
    <property type="entry name" value="4FE4S_FER_1"/>
    <property type="match status" value="1"/>
</dbReference>
<evidence type="ECO:0000313" key="10">
    <source>
        <dbReference type="EMBL" id="XBS20777.1"/>
    </source>
</evidence>
<feature type="binding site" evidence="8">
    <location>
        <position position="383"/>
    </location>
    <ligand>
        <name>[4Fe-4S] cluster</name>
        <dbReference type="ChEBI" id="CHEBI:49883"/>
        <label>2</label>
    </ligand>
</feature>
<accession>A0AAU7NV31</accession>
<evidence type="ECO:0000256" key="4">
    <source>
        <dbReference type="ARBA" id="ARBA00022737"/>
    </source>
</evidence>
<dbReference type="Pfam" id="PF13375">
    <property type="entry name" value="RnfC_N"/>
    <property type="match status" value="1"/>
</dbReference>
<dbReference type="Gene3D" id="3.40.50.11540">
    <property type="entry name" value="NADH-ubiquinone oxidoreductase 51kDa subunit"/>
    <property type="match status" value="1"/>
</dbReference>
<evidence type="ECO:0000259" key="9">
    <source>
        <dbReference type="PROSITE" id="PS51379"/>
    </source>
</evidence>
<comment type="subcellular location">
    <subcellularLocation>
        <location evidence="8">Cell inner membrane</location>
        <topology evidence="8">Peripheral membrane protein</topology>
    </subcellularLocation>
</comment>
<dbReference type="KEGG" id="mech:Q9L42_001200"/>
<keyword evidence="8" id="KW-1278">Translocase</keyword>
<dbReference type="InterPro" id="IPR017896">
    <property type="entry name" value="4Fe4S_Fe-S-bd"/>
</dbReference>
<name>A0AAU7NV31_9GAMM</name>
<feature type="domain" description="4Fe-4S ferredoxin-type" evidence="9">
    <location>
        <begin position="363"/>
        <end position="393"/>
    </location>
</feature>
<dbReference type="PANTHER" id="PTHR43034:SF2">
    <property type="entry name" value="ION-TRANSLOCATING OXIDOREDUCTASE COMPLEX SUBUNIT C"/>
    <property type="match status" value="1"/>
</dbReference>
<dbReference type="EMBL" id="CP157743">
    <property type="protein sequence ID" value="XBS20777.1"/>
    <property type="molecule type" value="Genomic_DNA"/>
</dbReference>
<evidence type="ECO:0000256" key="7">
    <source>
        <dbReference type="ARBA" id="ARBA00023014"/>
    </source>
</evidence>
<dbReference type="InterPro" id="IPR010208">
    <property type="entry name" value="Ion_transpt_RnfC/RsxC"/>
</dbReference>
<keyword evidence="2 8" id="KW-0004">4Fe-4S</keyword>
<feature type="binding site" evidence="8">
    <location>
        <position position="413"/>
    </location>
    <ligand>
        <name>[4Fe-4S] cluster</name>
        <dbReference type="ChEBI" id="CHEBI:49883"/>
        <label>2</label>
    </ligand>
</feature>
<dbReference type="Pfam" id="PF13183">
    <property type="entry name" value="Fer4_8"/>
    <property type="match status" value="1"/>
</dbReference>
<feature type="binding site" evidence="8">
    <location>
        <position position="423"/>
    </location>
    <ligand>
        <name>[4Fe-4S] cluster</name>
        <dbReference type="ChEBI" id="CHEBI:49883"/>
        <label>1</label>
    </ligand>
</feature>
<organism evidence="10 11">
    <name type="scientific">Methylomarinum roseum</name>
    <dbReference type="NCBI Taxonomy" id="3067653"/>
    <lineage>
        <taxon>Bacteria</taxon>
        <taxon>Pseudomonadati</taxon>
        <taxon>Pseudomonadota</taxon>
        <taxon>Gammaproteobacteria</taxon>
        <taxon>Methylococcales</taxon>
        <taxon>Methylococcaceae</taxon>
        <taxon>Methylomarinum</taxon>
    </lineage>
</organism>